<name>A0A8S2F4Y7_9BILA</name>
<proteinExistence type="predicted"/>
<organism evidence="2 4">
    <name type="scientific">Didymodactylos carnosus</name>
    <dbReference type="NCBI Taxonomy" id="1234261"/>
    <lineage>
        <taxon>Eukaryota</taxon>
        <taxon>Metazoa</taxon>
        <taxon>Spiralia</taxon>
        <taxon>Gnathifera</taxon>
        <taxon>Rotifera</taxon>
        <taxon>Eurotatoria</taxon>
        <taxon>Bdelloidea</taxon>
        <taxon>Philodinida</taxon>
        <taxon>Philodinidae</taxon>
        <taxon>Didymodactylos</taxon>
    </lineage>
</organism>
<dbReference type="Pfam" id="PF01590">
    <property type="entry name" value="GAF"/>
    <property type="match status" value="1"/>
</dbReference>
<dbReference type="InterPro" id="IPR029016">
    <property type="entry name" value="GAF-like_dom_sf"/>
</dbReference>
<protein>
    <recommendedName>
        <fullName evidence="1">GAF domain-containing protein</fullName>
    </recommendedName>
</protein>
<dbReference type="InterPro" id="IPR003018">
    <property type="entry name" value="GAF"/>
</dbReference>
<sequence>TVIIQFYLAQRISTTTEKSMTKLNDFGDKRRLLHELTDDIHQNVTKAQILYELSKCISQTVTADDFNLYLVDETGASMRLYNAENDEENTLYLAPVKIGIGHCIAGYVGYTKETVRISNMINLDPKYPDGLYATNDNVTCVMVHPLVNNNGQLLGVVEFYRRNSTTPFTDEDEEVSYRNF</sequence>
<evidence type="ECO:0000313" key="4">
    <source>
        <dbReference type="Proteomes" id="UP000677228"/>
    </source>
</evidence>
<accession>A0A8S2F4Y7</accession>
<dbReference type="EMBL" id="CAJNOK010020963">
    <property type="protein sequence ID" value="CAF1324938.1"/>
    <property type="molecule type" value="Genomic_DNA"/>
</dbReference>
<evidence type="ECO:0000313" key="3">
    <source>
        <dbReference type="EMBL" id="CAF4135861.1"/>
    </source>
</evidence>
<comment type="caution">
    <text evidence="2">The sequence shown here is derived from an EMBL/GenBank/DDBJ whole genome shotgun (WGS) entry which is preliminary data.</text>
</comment>
<evidence type="ECO:0000313" key="2">
    <source>
        <dbReference type="EMBL" id="CAF1324938.1"/>
    </source>
</evidence>
<dbReference type="Gene3D" id="3.30.450.40">
    <property type="match status" value="1"/>
</dbReference>
<evidence type="ECO:0000259" key="1">
    <source>
        <dbReference type="Pfam" id="PF01590"/>
    </source>
</evidence>
<gene>
    <name evidence="2" type="ORF">OVA965_LOCUS29614</name>
    <name evidence="3" type="ORF">TMI583_LOCUS30397</name>
</gene>
<reference evidence="2" key="1">
    <citation type="submission" date="2021-02" db="EMBL/GenBank/DDBJ databases">
        <authorList>
            <person name="Nowell W R."/>
        </authorList>
    </citation>
    <scope>NUCLEOTIDE SEQUENCE</scope>
</reference>
<dbReference type="SUPFAM" id="SSF55781">
    <property type="entry name" value="GAF domain-like"/>
    <property type="match status" value="1"/>
</dbReference>
<feature type="domain" description="GAF" evidence="1">
    <location>
        <begin position="49"/>
        <end position="174"/>
    </location>
</feature>
<feature type="non-terminal residue" evidence="2">
    <location>
        <position position="180"/>
    </location>
</feature>
<dbReference type="Proteomes" id="UP000677228">
    <property type="component" value="Unassembled WGS sequence"/>
</dbReference>
<dbReference type="Proteomes" id="UP000682733">
    <property type="component" value="Unassembled WGS sequence"/>
</dbReference>
<dbReference type="AlphaFoldDB" id="A0A8S2F4Y7"/>
<dbReference type="EMBL" id="CAJOBA010042573">
    <property type="protein sequence ID" value="CAF4135861.1"/>
    <property type="molecule type" value="Genomic_DNA"/>
</dbReference>